<accession>A0A6C2CAE4</accession>
<organism evidence="1 2">
    <name type="scientific">Weissella muntiaci</name>
    <dbReference type="NCBI Taxonomy" id="2508881"/>
    <lineage>
        <taxon>Bacteria</taxon>
        <taxon>Bacillati</taxon>
        <taxon>Bacillota</taxon>
        <taxon>Bacilli</taxon>
        <taxon>Lactobacillales</taxon>
        <taxon>Lactobacillaceae</taxon>
        <taxon>Weissella</taxon>
    </lineage>
</organism>
<dbReference type="AlphaFoldDB" id="A0A6C2CAE4"/>
<dbReference type="Proteomes" id="UP000371977">
    <property type="component" value="Unassembled WGS sequence"/>
</dbReference>
<evidence type="ECO:0000313" key="2">
    <source>
        <dbReference type="Proteomes" id="UP000371977"/>
    </source>
</evidence>
<gene>
    <name evidence="1" type="ORF">ESZ50_02265</name>
</gene>
<evidence type="ECO:0000313" key="1">
    <source>
        <dbReference type="EMBL" id="TYC50512.1"/>
    </source>
</evidence>
<dbReference type="EMBL" id="SDGZ01000008">
    <property type="protein sequence ID" value="TYC50512.1"/>
    <property type="molecule type" value="Genomic_DNA"/>
</dbReference>
<name>A0A6C2CAE4_9LACO</name>
<proteinExistence type="predicted"/>
<keyword evidence="2" id="KW-1185">Reference proteome</keyword>
<sequence>MKIDSTSQYHVERIGSLLGNIYSAGLREKDVFDYLKISKMSWWNLKNNKAGVSINLYLTQAELYVSRINDEVDLKESYSTRVWSKTVGKMTALIYSARIKEADVYEQVGISRPTWLQFKYGDLSKNRMQYVFDQAKKIIMQNLDEVRCKAGYVRIIE</sequence>
<protein>
    <submittedName>
        <fullName evidence="1">Uncharacterized protein</fullName>
    </submittedName>
</protein>
<dbReference type="RefSeq" id="WP_148621984.1">
    <property type="nucleotide sequence ID" value="NZ_SDGZ01000008.1"/>
</dbReference>
<comment type="caution">
    <text evidence="1">The sequence shown here is derived from an EMBL/GenBank/DDBJ whole genome shotgun (WGS) entry which is preliminary data.</text>
</comment>
<reference evidence="1 2" key="1">
    <citation type="submission" date="2019-01" db="EMBL/GenBank/DDBJ databases">
        <title>Weissella sp. nov., a novel lactic acid bacterium isolated from animal feces.</title>
        <authorList>
            <person name="Wang L.-T."/>
        </authorList>
    </citation>
    <scope>NUCLEOTIDE SEQUENCE [LARGE SCALE GENOMIC DNA]</scope>
    <source>
        <strain evidence="1 2">8H-2</strain>
    </source>
</reference>